<dbReference type="OrthoDB" id="8681001at2"/>
<proteinExistence type="predicted"/>
<dbReference type="AlphaFoldDB" id="Q2L086"/>
<sequence length="217" mass="24082">MSRGQFSFDYREAGQAALEFSIAALTLLLAAWALYEGMLWHRQRQILHLALLDAARAASFSHIHPQTMARALEAGLKALPHDDQDRLAAQGLRRWRLEVLQPGEAHYRRHGRQLRGLPSPAIRNDYQAEQQAARPGSPSIHEANMLRLRLTYASAPATPFLAALLPALAGLTADPCRRALLAAGWLPLRLELTLEMHSHAVRWPDSAGVNTRSRPCG</sequence>
<accession>Q2L086</accession>
<keyword evidence="1" id="KW-0812">Transmembrane</keyword>
<dbReference type="HOGENOM" id="CLU_066385_0_0_4"/>
<dbReference type="KEGG" id="bav:BAV1168"/>
<gene>
    <name evidence="2" type="ordered locus">BAV1168</name>
</gene>
<dbReference type="Proteomes" id="UP000001977">
    <property type="component" value="Chromosome"/>
</dbReference>
<feature type="transmembrane region" description="Helical" evidence="1">
    <location>
        <begin position="16"/>
        <end position="35"/>
    </location>
</feature>
<dbReference type="GeneID" id="92935640"/>
<evidence type="ECO:0000313" key="3">
    <source>
        <dbReference type="Proteomes" id="UP000001977"/>
    </source>
</evidence>
<dbReference type="eggNOG" id="COG4961">
    <property type="taxonomic scope" value="Bacteria"/>
</dbReference>
<dbReference type="STRING" id="360910.BAV1168"/>
<organism evidence="2 3">
    <name type="scientific">Bordetella avium (strain 197N)</name>
    <dbReference type="NCBI Taxonomy" id="360910"/>
    <lineage>
        <taxon>Bacteria</taxon>
        <taxon>Pseudomonadati</taxon>
        <taxon>Pseudomonadota</taxon>
        <taxon>Betaproteobacteria</taxon>
        <taxon>Burkholderiales</taxon>
        <taxon>Alcaligenaceae</taxon>
        <taxon>Bordetella</taxon>
    </lineage>
</organism>
<keyword evidence="1" id="KW-0472">Membrane</keyword>
<protein>
    <submittedName>
        <fullName evidence="2">Exported protein</fullName>
    </submittedName>
</protein>
<dbReference type="RefSeq" id="WP_012416850.1">
    <property type="nucleotide sequence ID" value="NC_010645.1"/>
</dbReference>
<keyword evidence="1" id="KW-1133">Transmembrane helix</keyword>
<name>Q2L086_BORA1</name>
<dbReference type="EMBL" id="AM167904">
    <property type="protein sequence ID" value="CAJ48776.1"/>
    <property type="molecule type" value="Genomic_DNA"/>
</dbReference>
<keyword evidence="3" id="KW-1185">Reference proteome</keyword>
<reference evidence="2 3" key="1">
    <citation type="journal article" date="2006" name="J. Bacteriol.">
        <title>Comparison of the genome sequence of the poultry pathogen Bordetella avium with those of B. bronchiseptica, B. pertussis, and B. parapertussis reveals extensive diversity in surface structures associated with host interaction.</title>
        <authorList>
            <person name="Sebaihia M."/>
            <person name="Preston A."/>
            <person name="Maskell D.J."/>
            <person name="Kuzmiak H."/>
            <person name="Connell T.D."/>
            <person name="King N.D."/>
            <person name="Orndorff P.E."/>
            <person name="Miyamoto D.M."/>
            <person name="Thomson N.R."/>
            <person name="Harris D."/>
            <person name="Goble A."/>
            <person name="Lord A."/>
            <person name="Murphy L."/>
            <person name="Quail M.A."/>
            <person name="Rutter S."/>
            <person name="Squares R."/>
            <person name="Squares S."/>
            <person name="Woodward J."/>
            <person name="Parkhill J."/>
            <person name="Temple L.M."/>
        </authorList>
    </citation>
    <scope>NUCLEOTIDE SEQUENCE [LARGE SCALE GENOMIC DNA]</scope>
    <source>
        <strain evidence="2 3">197N</strain>
    </source>
</reference>
<evidence type="ECO:0000256" key="1">
    <source>
        <dbReference type="SAM" id="Phobius"/>
    </source>
</evidence>
<evidence type="ECO:0000313" key="2">
    <source>
        <dbReference type="EMBL" id="CAJ48776.1"/>
    </source>
</evidence>